<comment type="caution">
    <text evidence="2">The sequence shown here is derived from an EMBL/GenBank/DDBJ whole genome shotgun (WGS) entry which is preliminary data.</text>
</comment>
<evidence type="ECO:0000259" key="1">
    <source>
        <dbReference type="Pfam" id="PF00485"/>
    </source>
</evidence>
<keyword evidence="3" id="KW-1185">Reference proteome</keyword>
<sequence length="206" mass="25158">MTLTQRASQILDRCLEKYHSSQPFLLGIDGLSGSGKTTLTAQLQDLCRLRNILVTIIHMDDHIVPREQRYDTGEAEWREYYYLQWDRLRWMHLLQELRKPIEQTIQLEYYQKELDEYVIRNVRLSPQNFVIVEGIFLQREEWRSFFDYVIYLDMDRDIRNDRVLERDTYIGDLDDRRAKYIRRYWPAEDYYLEHVRPKEPADIVIS</sequence>
<proteinExistence type="predicted"/>
<dbReference type="Pfam" id="PF00485">
    <property type="entry name" value="PRK"/>
    <property type="match status" value="1"/>
</dbReference>
<dbReference type="GO" id="GO:0016301">
    <property type="term" value="F:kinase activity"/>
    <property type="evidence" value="ECO:0007669"/>
    <property type="project" value="UniProtKB-KW"/>
</dbReference>
<feature type="domain" description="Phosphoribulokinase/uridine kinase" evidence="1">
    <location>
        <begin position="26"/>
        <end position="168"/>
    </location>
</feature>
<accession>A0A4R2RP76</accession>
<evidence type="ECO:0000313" key="3">
    <source>
        <dbReference type="Proteomes" id="UP000294746"/>
    </source>
</evidence>
<dbReference type="SUPFAM" id="SSF52540">
    <property type="entry name" value="P-loop containing nucleoside triphosphate hydrolases"/>
    <property type="match status" value="1"/>
</dbReference>
<name>A0A4R2RP76_9BACL</name>
<reference evidence="2 3" key="1">
    <citation type="submission" date="2019-03" db="EMBL/GenBank/DDBJ databases">
        <title>Genomic Encyclopedia of Type Strains, Phase IV (KMG-IV): sequencing the most valuable type-strain genomes for metagenomic binning, comparative biology and taxonomic classification.</title>
        <authorList>
            <person name="Goeker M."/>
        </authorList>
    </citation>
    <scope>NUCLEOTIDE SEQUENCE [LARGE SCALE GENOMIC DNA]</scope>
    <source>
        <strain evidence="2 3">DSM 46831</strain>
    </source>
</reference>
<dbReference type="InterPro" id="IPR006083">
    <property type="entry name" value="PRK/URK"/>
</dbReference>
<dbReference type="GO" id="GO:0005524">
    <property type="term" value="F:ATP binding"/>
    <property type="evidence" value="ECO:0007669"/>
    <property type="project" value="InterPro"/>
</dbReference>
<dbReference type="Gene3D" id="3.40.50.300">
    <property type="entry name" value="P-loop containing nucleotide triphosphate hydrolases"/>
    <property type="match status" value="1"/>
</dbReference>
<dbReference type="InterPro" id="IPR027417">
    <property type="entry name" value="P-loop_NTPase"/>
</dbReference>
<dbReference type="PANTHER" id="PTHR10285">
    <property type="entry name" value="URIDINE KINASE"/>
    <property type="match status" value="1"/>
</dbReference>
<evidence type="ECO:0000313" key="2">
    <source>
        <dbReference type="EMBL" id="TCP64848.1"/>
    </source>
</evidence>
<dbReference type="RefSeq" id="WP_243649523.1">
    <property type="nucleotide sequence ID" value="NZ_SLXV01000037.1"/>
</dbReference>
<protein>
    <submittedName>
        <fullName evidence="2">Uridine kinase</fullName>
    </submittedName>
</protein>
<dbReference type="AlphaFoldDB" id="A0A4R2RP76"/>
<keyword evidence="2" id="KW-0418">Kinase</keyword>
<keyword evidence="2" id="KW-0808">Transferase</keyword>
<organism evidence="2 3">
    <name type="scientific">Baia soyae</name>
    <dbReference type="NCBI Taxonomy" id="1544746"/>
    <lineage>
        <taxon>Bacteria</taxon>
        <taxon>Bacillati</taxon>
        <taxon>Bacillota</taxon>
        <taxon>Bacilli</taxon>
        <taxon>Bacillales</taxon>
        <taxon>Thermoactinomycetaceae</taxon>
        <taxon>Baia</taxon>
    </lineage>
</organism>
<dbReference type="EMBL" id="SLXV01000037">
    <property type="protein sequence ID" value="TCP64848.1"/>
    <property type="molecule type" value="Genomic_DNA"/>
</dbReference>
<dbReference type="Proteomes" id="UP000294746">
    <property type="component" value="Unassembled WGS sequence"/>
</dbReference>
<gene>
    <name evidence="2" type="ORF">EDD57_13730</name>
</gene>